<dbReference type="GO" id="GO:0003676">
    <property type="term" value="F:nucleic acid binding"/>
    <property type="evidence" value="ECO:0007669"/>
    <property type="project" value="InterPro"/>
</dbReference>
<proteinExistence type="predicted"/>
<evidence type="ECO:0000313" key="2">
    <source>
        <dbReference type="EMBL" id="QBK92519.1"/>
    </source>
</evidence>
<evidence type="ECO:0000259" key="1">
    <source>
        <dbReference type="PROSITE" id="PS50879"/>
    </source>
</evidence>
<sequence length="156" mass="17679">MIFWKGIKKSSILKIDLFNTITVNYQNMYTLYFDGCSKGNPGPAGAGYVIVNDEGEEMMSGRKFLGNATNNIAEYKALIFGLKNAVSNNITNLNVKGDSKLIIEQVTLRWKCKSENLKPLLKKCLEYVKLFDDVTFEWIPRDENKRADILCNLALP</sequence>
<dbReference type="Pfam" id="PF13456">
    <property type="entry name" value="RVT_3"/>
    <property type="match status" value="1"/>
</dbReference>
<gene>
    <name evidence="2" type="ORF">LCPAC401_01570</name>
</gene>
<dbReference type="CDD" id="cd09279">
    <property type="entry name" value="RNase_HI_like"/>
    <property type="match status" value="1"/>
</dbReference>
<dbReference type="Gene3D" id="3.30.420.10">
    <property type="entry name" value="Ribonuclease H-like superfamily/Ribonuclease H"/>
    <property type="match status" value="1"/>
</dbReference>
<dbReference type="InterPro" id="IPR036397">
    <property type="entry name" value="RNaseH_sf"/>
</dbReference>
<dbReference type="PROSITE" id="PS50879">
    <property type="entry name" value="RNASE_H_1"/>
    <property type="match status" value="1"/>
</dbReference>
<dbReference type="EMBL" id="MK500578">
    <property type="protein sequence ID" value="QBK92519.1"/>
    <property type="molecule type" value="Genomic_DNA"/>
</dbReference>
<protein>
    <submittedName>
        <fullName evidence="2">Ribonuclease H</fullName>
    </submittedName>
</protein>
<reference evidence="2" key="1">
    <citation type="journal article" date="2019" name="MBio">
        <title>Virus Genomes from Deep Sea Sediments Expand the Ocean Megavirome and Support Independent Origins of Viral Gigantism.</title>
        <authorList>
            <person name="Backstrom D."/>
            <person name="Yutin N."/>
            <person name="Jorgensen S.L."/>
            <person name="Dharamshi J."/>
            <person name="Homa F."/>
            <person name="Zaremba-Niedwiedzka K."/>
            <person name="Spang A."/>
            <person name="Wolf Y.I."/>
            <person name="Koonin E.V."/>
            <person name="Ettema T.J."/>
        </authorList>
    </citation>
    <scope>NUCLEOTIDE SEQUENCE</scope>
</reference>
<dbReference type="FunFam" id="3.30.420.10:FF:000076">
    <property type="entry name" value="RBR-type E3 ubiquitin transferase"/>
    <property type="match status" value="1"/>
</dbReference>
<dbReference type="PANTHER" id="PTHR46387:SF2">
    <property type="entry name" value="RIBONUCLEASE HI"/>
    <property type="match status" value="1"/>
</dbReference>
<dbReference type="InterPro" id="IPR002156">
    <property type="entry name" value="RNaseH_domain"/>
</dbReference>
<dbReference type="GO" id="GO:0004523">
    <property type="term" value="F:RNA-DNA hybrid ribonuclease activity"/>
    <property type="evidence" value="ECO:0007669"/>
    <property type="project" value="InterPro"/>
</dbReference>
<name>A0A481ZBR2_9VIRU</name>
<feature type="domain" description="RNase H type-1" evidence="1">
    <location>
        <begin position="25"/>
        <end position="156"/>
    </location>
</feature>
<dbReference type="PANTHER" id="PTHR46387">
    <property type="entry name" value="POLYNUCLEOTIDYL TRANSFERASE, RIBONUCLEASE H-LIKE SUPERFAMILY PROTEIN"/>
    <property type="match status" value="1"/>
</dbReference>
<accession>A0A481ZBR2</accession>
<dbReference type="SUPFAM" id="SSF53098">
    <property type="entry name" value="Ribonuclease H-like"/>
    <property type="match status" value="1"/>
</dbReference>
<dbReference type="InterPro" id="IPR012337">
    <property type="entry name" value="RNaseH-like_sf"/>
</dbReference>
<organism evidence="2">
    <name type="scientific">Pithovirus LCPAC401</name>
    <dbReference type="NCBI Taxonomy" id="2506595"/>
    <lineage>
        <taxon>Viruses</taxon>
        <taxon>Pithoviruses</taxon>
    </lineage>
</organism>